<feature type="domain" description="GGDEF" evidence="4">
    <location>
        <begin position="220"/>
        <end position="354"/>
    </location>
</feature>
<evidence type="ECO:0000313" key="5">
    <source>
        <dbReference type="EMBL" id="SMP71659.1"/>
    </source>
</evidence>
<dbReference type="Gene3D" id="3.30.70.270">
    <property type="match status" value="1"/>
</dbReference>
<dbReference type="Proteomes" id="UP001158049">
    <property type="component" value="Unassembled WGS sequence"/>
</dbReference>
<dbReference type="Pfam" id="PF00990">
    <property type="entry name" value="GGDEF"/>
    <property type="match status" value="1"/>
</dbReference>
<dbReference type="CDD" id="cd01949">
    <property type="entry name" value="GGDEF"/>
    <property type="match status" value="1"/>
</dbReference>
<evidence type="ECO:0000259" key="4">
    <source>
        <dbReference type="PROSITE" id="PS50887"/>
    </source>
</evidence>
<keyword evidence="3" id="KW-1133">Transmembrane helix</keyword>
<accession>A0ABY1QHG3</accession>
<feature type="transmembrane region" description="Helical" evidence="3">
    <location>
        <begin position="152"/>
        <end position="174"/>
    </location>
</feature>
<comment type="catalytic activity">
    <reaction evidence="2">
        <text>2 GTP = 3',3'-c-di-GMP + 2 diphosphate</text>
        <dbReference type="Rhea" id="RHEA:24898"/>
        <dbReference type="ChEBI" id="CHEBI:33019"/>
        <dbReference type="ChEBI" id="CHEBI:37565"/>
        <dbReference type="ChEBI" id="CHEBI:58805"/>
        <dbReference type="EC" id="2.7.7.65"/>
    </reaction>
</comment>
<dbReference type="PANTHER" id="PTHR45138:SF9">
    <property type="entry name" value="DIGUANYLATE CYCLASE DGCM-RELATED"/>
    <property type="match status" value="1"/>
</dbReference>
<dbReference type="PANTHER" id="PTHR45138">
    <property type="entry name" value="REGULATORY COMPONENTS OF SENSORY TRANSDUCTION SYSTEM"/>
    <property type="match status" value="1"/>
</dbReference>
<organism evidence="5 6">
    <name type="scientific">Noviherbaspirillum suwonense</name>
    <dbReference type="NCBI Taxonomy" id="1224511"/>
    <lineage>
        <taxon>Bacteria</taxon>
        <taxon>Pseudomonadati</taxon>
        <taxon>Pseudomonadota</taxon>
        <taxon>Betaproteobacteria</taxon>
        <taxon>Burkholderiales</taxon>
        <taxon>Oxalobacteraceae</taxon>
        <taxon>Noviherbaspirillum</taxon>
    </lineage>
</organism>
<keyword evidence="6" id="KW-1185">Reference proteome</keyword>
<sequence>MNIAGMRVAYRRMRLWTETGQAWFRFCLALMVLAGLGLARTAPAIPGLDAATLVLAGYVCYAGLWIQVVRRSLLPGRVRRMAAIVTDQFLFGVGLYLGNAHAAPFICLPVAIALGNGLRYGRRYTQFAVAMGALSCLAAVTASPFWRSVPGFAAGVVLSVVLVPLYASALNARMAQAKRRLARRAARFELASMTDSVTGVLNRYGFMSALGERGARAGRHSGALMLLDLDGFKAVNDACGHAAGDMVLVDTANRLSRCFRSSDRVARIGGDEFAVLLADISDRSQVEELAALALASIADIRIEQQPQLALSASIGVCMLPHPDAAGVDAILHIADSLMYEAKKSGKNRYRISAVTVPPASACASETVALAA</sequence>
<dbReference type="InterPro" id="IPR043128">
    <property type="entry name" value="Rev_trsase/Diguanyl_cyclase"/>
</dbReference>
<feature type="transmembrane region" description="Helical" evidence="3">
    <location>
        <begin position="51"/>
        <end position="69"/>
    </location>
</feature>
<keyword evidence="3" id="KW-0472">Membrane</keyword>
<evidence type="ECO:0000256" key="3">
    <source>
        <dbReference type="SAM" id="Phobius"/>
    </source>
</evidence>
<dbReference type="EMBL" id="FXUL01000017">
    <property type="protein sequence ID" value="SMP71659.1"/>
    <property type="molecule type" value="Genomic_DNA"/>
</dbReference>
<evidence type="ECO:0000313" key="6">
    <source>
        <dbReference type="Proteomes" id="UP001158049"/>
    </source>
</evidence>
<comment type="caution">
    <text evidence="5">The sequence shown here is derived from an EMBL/GenBank/DDBJ whole genome shotgun (WGS) entry which is preliminary data.</text>
</comment>
<dbReference type="SMART" id="SM00267">
    <property type="entry name" value="GGDEF"/>
    <property type="match status" value="1"/>
</dbReference>
<reference evidence="5 6" key="1">
    <citation type="submission" date="2017-05" db="EMBL/GenBank/DDBJ databases">
        <authorList>
            <person name="Varghese N."/>
            <person name="Submissions S."/>
        </authorList>
    </citation>
    <scope>NUCLEOTIDE SEQUENCE [LARGE SCALE GENOMIC DNA]</scope>
    <source>
        <strain evidence="5 6">DSM 26001</strain>
    </source>
</reference>
<evidence type="ECO:0000256" key="1">
    <source>
        <dbReference type="ARBA" id="ARBA00012528"/>
    </source>
</evidence>
<protein>
    <recommendedName>
        <fullName evidence="1">diguanylate cyclase</fullName>
        <ecNumber evidence="1">2.7.7.65</ecNumber>
    </recommendedName>
</protein>
<dbReference type="InterPro" id="IPR029787">
    <property type="entry name" value="Nucleotide_cyclase"/>
</dbReference>
<name>A0ABY1QHG3_9BURK</name>
<dbReference type="EC" id="2.7.7.65" evidence="1"/>
<feature type="transmembrane region" description="Helical" evidence="3">
    <location>
        <begin position="127"/>
        <end position="146"/>
    </location>
</feature>
<gene>
    <name evidence="5" type="ORF">SAMN06295970_11746</name>
</gene>
<dbReference type="NCBIfam" id="TIGR00254">
    <property type="entry name" value="GGDEF"/>
    <property type="match status" value="1"/>
</dbReference>
<dbReference type="PROSITE" id="PS50887">
    <property type="entry name" value="GGDEF"/>
    <property type="match status" value="1"/>
</dbReference>
<evidence type="ECO:0000256" key="2">
    <source>
        <dbReference type="ARBA" id="ARBA00034247"/>
    </source>
</evidence>
<dbReference type="RefSeq" id="WP_283443946.1">
    <property type="nucleotide sequence ID" value="NZ_FXUL01000017.1"/>
</dbReference>
<keyword evidence="3" id="KW-0812">Transmembrane</keyword>
<dbReference type="InterPro" id="IPR000160">
    <property type="entry name" value="GGDEF_dom"/>
</dbReference>
<proteinExistence type="predicted"/>
<dbReference type="InterPro" id="IPR050469">
    <property type="entry name" value="Diguanylate_Cyclase"/>
</dbReference>
<dbReference type="SUPFAM" id="SSF55073">
    <property type="entry name" value="Nucleotide cyclase"/>
    <property type="match status" value="1"/>
</dbReference>